<dbReference type="GeneID" id="23461848"/>
<dbReference type="Proteomes" id="UP000202511">
    <property type="component" value="Segment"/>
</dbReference>
<evidence type="ECO:0000313" key="2">
    <source>
        <dbReference type="EMBL" id="AJF96931.1"/>
    </source>
</evidence>
<feature type="region of interest" description="Disordered" evidence="1">
    <location>
        <begin position="43"/>
        <end position="78"/>
    </location>
</feature>
<dbReference type="RefSeq" id="YP_009119166.1">
    <property type="nucleotide sequence ID" value="NC_026440.1"/>
</dbReference>
<evidence type="ECO:0000256" key="1">
    <source>
        <dbReference type="SAM" id="MobiDB-lite"/>
    </source>
</evidence>
<evidence type="ECO:0000313" key="3">
    <source>
        <dbReference type="Proteomes" id="UP000202511"/>
    </source>
</evidence>
<protein>
    <submittedName>
        <fullName evidence="2">Uncharacterized protein</fullName>
    </submittedName>
</protein>
<proteinExistence type="predicted"/>
<sequence length="108" mass="12303">MSISLPTRVRVKTLFFFFFFSVDRRLAAVRNRGPASSVFCVASGQADDNPSLGQRARLPPDQPTRRPKKHQPKSEKNSPLFALHGTRFSCLCFWFVFLCEELAALLRD</sequence>
<reference evidence="2 3" key="1">
    <citation type="journal article" date="2015" name="Parasitol. Res.">
        <title>Viruses in close associations with free-living amoebae.</title>
        <authorList>
            <person name="Scheid P."/>
        </authorList>
    </citation>
    <scope>NUCLEOTIDE SEQUENCE [LARGE SCALE GENOMIC DNA]</scope>
    <source>
        <strain evidence="2">KlaHel</strain>
    </source>
</reference>
<dbReference type="KEGG" id="vg:23461848"/>
<organism evidence="2 3">
    <name type="scientific">Pandoravirus inopinatum</name>
    <dbReference type="NCBI Taxonomy" id="1605721"/>
    <lineage>
        <taxon>Viruses</taxon>
        <taxon>Pandoravirus</taxon>
    </lineage>
</organism>
<name>A0A0B5J817_9VIRU</name>
<dbReference type="EMBL" id="KP136319">
    <property type="protein sequence ID" value="AJF96931.1"/>
    <property type="molecule type" value="Genomic_DNA"/>
</dbReference>
<accession>A0A0B5J817</accession>